<name>A0A9K3JPW5_HELAN</name>
<proteinExistence type="predicted"/>
<dbReference type="AlphaFoldDB" id="A0A9K3JPW5"/>
<reference evidence="2" key="1">
    <citation type="journal article" date="2017" name="Nature">
        <title>The sunflower genome provides insights into oil metabolism, flowering and Asterid evolution.</title>
        <authorList>
            <person name="Badouin H."/>
            <person name="Gouzy J."/>
            <person name="Grassa C.J."/>
            <person name="Murat F."/>
            <person name="Staton S.E."/>
            <person name="Cottret L."/>
            <person name="Lelandais-Briere C."/>
            <person name="Owens G.L."/>
            <person name="Carrere S."/>
            <person name="Mayjonade B."/>
            <person name="Legrand L."/>
            <person name="Gill N."/>
            <person name="Kane N.C."/>
            <person name="Bowers J.E."/>
            <person name="Hubner S."/>
            <person name="Bellec A."/>
            <person name="Berard A."/>
            <person name="Berges H."/>
            <person name="Blanchet N."/>
            <person name="Boniface M.C."/>
            <person name="Brunel D."/>
            <person name="Catrice O."/>
            <person name="Chaidir N."/>
            <person name="Claudel C."/>
            <person name="Donnadieu C."/>
            <person name="Faraut T."/>
            <person name="Fievet G."/>
            <person name="Helmstetter N."/>
            <person name="King M."/>
            <person name="Knapp S.J."/>
            <person name="Lai Z."/>
            <person name="Le Paslier M.C."/>
            <person name="Lippi Y."/>
            <person name="Lorenzon L."/>
            <person name="Mandel J.R."/>
            <person name="Marage G."/>
            <person name="Marchand G."/>
            <person name="Marquand E."/>
            <person name="Bret-Mestries E."/>
            <person name="Morien E."/>
            <person name="Nambeesan S."/>
            <person name="Nguyen T."/>
            <person name="Pegot-Espagnet P."/>
            <person name="Pouilly N."/>
            <person name="Raftis F."/>
            <person name="Sallet E."/>
            <person name="Schiex T."/>
            <person name="Thomas J."/>
            <person name="Vandecasteele C."/>
            <person name="Vares D."/>
            <person name="Vear F."/>
            <person name="Vautrin S."/>
            <person name="Crespi M."/>
            <person name="Mangin B."/>
            <person name="Burke J.M."/>
            <person name="Salse J."/>
            <person name="Munos S."/>
            <person name="Vincourt P."/>
            <person name="Rieseberg L.H."/>
            <person name="Langlade N.B."/>
        </authorList>
    </citation>
    <scope>NUCLEOTIDE SEQUENCE</scope>
    <source>
        <tissue evidence="2">Leaves</tissue>
    </source>
</reference>
<protein>
    <submittedName>
        <fullName evidence="2">Uncharacterized protein</fullName>
    </submittedName>
</protein>
<dbReference type="EMBL" id="MNCJ02000317">
    <property type="protein sequence ID" value="KAF5819179.1"/>
    <property type="molecule type" value="Genomic_DNA"/>
</dbReference>
<organism evidence="2 3">
    <name type="scientific">Helianthus annuus</name>
    <name type="common">Common sunflower</name>
    <dbReference type="NCBI Taxonomy" id="4232"/>
    <lineage>
        <taxon>Eukaryota</taxon>
        <taxon>Viridiplantae</taxon>
        <taxon>Streptophyta</taxon>
        <taxon>Embryophyta</taxon>
        <taxon>Tracheophyta</taxon>
        <taxon>Spermatophyta</taxon>
        <taxon>Magnoliopsida</taxon>
        <taxon>eudicotyledons</taxon>
        <taxon>Gunneridae</taxon>
        <taxon>Pentapetalae</taxon>
        <taxon>asterids</taxon>
        <taxon>campanulids</taxon>
        <taxon>Asterales</taxon>
        <taxon>Asteraceae</taxon>
        <taxon>Asteroideae</taxon>
        <taxon>Heliantheae alliance</taxon>
        <taxon>Heliantheae</taxon>
        <taxon>Helianthus</taxon>
    </lineage>
</organism>
<dbReference type="Proteomes" id="UP000215914">
    <property type="component" value="Unassembled WGS sequence"/>
</dbReference>
<dbReference type="Gramene" id="mRNA:HanXRQr2_Chr02g0074711">
    <property type="protein sequence ID" value="CDS:HanXRQr2_Chr02g0074711.1"/>
    <property type="gene ID" value="HanXRQr2_Chr02g0074711"/>
</dbReference>
<keyword evidence="3" id="KW-1185">Reference proteome</keyword>
<evidence type="ECO:0000256" key="1">
    <source>
        <dbReference type="SAM" id="MobiDB-lite"/>
    </source>
</evidence>
<evidence type="ECO:0000313" key="3">
    <source>
        <dbReference type="Proteomes" id="UP000215914"/>
    </source>
</evidence>
<sequence length="76" mass="9114">MNQKIIRKPIRIASIRLHLLKLQIRQIKRIRLNQRINHRIIQPSTRTNPQQRNLIENSRTILSQTQPPPTSYQNTK</sequence>
<evidence type="ECO:0000313" key="2">
    <source>
        <dbReference type="EMBL" id="KAF5819179.1"/>
    </source>
</evidence>
<accession>A0A9K3JPW5</accession>
<gene>
    <name evidence="2" type="ORF">HanXRQr2_Chr02g0074711</name>
</gene>
<comment type="caution">
    <text evidence="2">The sequence shown here is derived from an EMBL/GenBank/DDBJ whole genome shotgun (WGS) entry which is preliminary data.</text>
</comment>
<reference evidence="2" key="2">
    <citation type="submission" date="2020-06" db="EMBL/GenBank/DDBJ databases">
        <title>Helianthus annuus Genome sequencing and assembly Release 2.</title>
        <authorList>
            <person name="Gouzy J."/>
            <person name="Langlade N."/>
            <person name="Munos S."/>
        </authorList>
    </citation>
    <scope>NUCLEOTIDE SEQUENCE</scope>
    <source>
        <tissue evidence="2">Leaves</tissue>
    </source>
</reference>
<feature type="region of interest" description="Disordered" evidence="1">
    <location>
        <begin position="42"/>
        <end position="76"/>
    </location>
</feature>